<evidence type="ECO:0000256" key="3">
    <source>
        <dbReference type="ARBA" id="ARBA00022729"/>
    </source>
</evidence>
<dbReference type="RefSeq" id="WP_113889637.1">
    <property type="nucleotide sequence ID" value="NZ_QNRK01000012.1"/>
</dbReference>
<feature type="chain" id="PRO_5017082288" evidence="4">
    <location>
        <begin position="25"/>
        <end position="275"/>
    </location>
</feature>
<organism evidence="6 7">
    <name type="scientific">Roseiarcus fermentans</name>
    <dbReference type="NCBI Taxonomy" id="1473586"/>
    <lineage>
        <taxon>Bacteria</taxon>
        <taxon>Pseudomonadati</taxon>
        <taxon>Pseudomonadota</taxon>
        <taxon>Alphaproteobacteria</taxon>
        <taxon>Hyphomicrobiales</taxon>
        <taxon>Roseiarcaceae</taxon>
        <taxon>Roseiarcus</taxon>
    </lineage>
</organism>
<evidence type="ECO:0000256" key="4">
    <source>
        <dbReference type="SAM" id="SignalP"/>
    </source>
</evidence>
<dbReference type="PANTHER" id="PTHR39192:SF1">
    <property type="entry name" value="IRON UPTAKE SYSTEM COMPONENT EFEO"/>
    <property type="match status" value="1"/>
</dbReference>
<dbReference type="InterPro" id="IPR038352">
    <property type="entry name" value="Imelysin_sf"/>
</dbReference>
<protein>
    <submittedName>
        <fullName evidence="6">Iron uptake system component EfeO</fullName>
    </submittedName>
</protein>
<gene>
    <name evidence="6" type="ORF">DFR50_112159</name>
</gene>
<dbReference type="InterPro" id="IPR034981">
    <property type="entry name" value="Imelysin-like_EfeO/Algp7"/>
</dbReference>
<evidence type="ECO:0000313" key="6">
    <source>
        <dbReference type="EMBL" id="RBP13183.1"/>
    </source>
</evidence>
<dbReference type="PANTHER" id="PTHR39192">
    <property type="entry name" value="IRON UPTAKE SYSTEM COMPONENT EFEO"/>
    <property type="match status" value="1"/>
</dbReference>
<keyword evidence="3 4" id="KW-0732">Signal</keyword>
<evidence type="ECO:0000313" key="7">
    <source>
        <dbReference type="Proteomes" id="UP000253529"/>
    </source>
</evidence>
<dbReference type="Proteomes" id="UP000253529">
    <property type="component" value="Unassembled WGS sequence"/>
</dbReference>
<feature type="domain" description="Imelysin-like" evidence="5">
    <location>
        <begin position="36"/>
        <end position="268"/>
    </location>
</feature>
<comment type="subcellular location">
    <subcellularLocation>
        <location evidence="1">Cell envelope</location>
    </subcellularLocation>
</comment>
<dbReference type="GO" id="GO:0030313">
    <property type="term" value="C:cell envelope"/>
    <property type="evidence" value="ECO:0007669"/>
    <property type="project" value="UniProtKB-SubCell"/>
</dbReference>
<sequence>MTLANRLKMGALAAALCAPGLAWATQEAPLDLVQPIADYKLYVAVHTEKLIADATKFVAAIKAGDTKTAKALYAPTRMNYEAVEPVAELFSDLDSALDSRADDHEKKEEDPGFTGFHRLEYGLWEKNSTQGLSETADKLLADAKELHARIVKLTFPPEKVVGGAAALMEEVAKTKISGEEDRYSHTDLWDFKANFDGSQKIFVLLEPVLAKKDPDFVKKVAENFTVVDATLAKYRTAEGYEPYDKLSEPDRTVLSAKVNALAEDLSTLRGKLGLN</sequence>
<dbReference type="CDD" id="cd14656">
    <property type="entry name" value="Imelysin-like_EfeO"/>
    <property type="match status" value="1"/>
</dbReference>
<name>A0A366FET4_9HYPH</name>
<dbReference type="NCBIfam" id="NF041757">
    <property type="entry name" value="EfeO"/>
    <property type="match status" value="1"/>
</dbReference>
<dbReference type="InterPro" id="IPR053377">
    <property type="entry name" value="Iron_uptake_EfeM/EfeO"/>
</dbReference>
<dbReference type="OrthoDB" id="7348379at2"/>
<dbReference type="NCBIfam" id="NF007697">
    <property type="entry name" value="PRK10378.1"/>
    <property type="match status" value="1"/>
</dbReference>
<dbReference type="EMBL" id="QNRK01000012">
    <property type="protein sequence ID" value="RBP13183.1"/>
    <property type="molecule type" value="Genomic_DNA"/>
</dbReference>
<dbReference type="AlphaFoldDB" id="A0A366FET4"/>
<dbReference type="InterPro" id="IPR050894">
    <property type="entry name" value="EfeM/EfeO_iron_uptake"/>
</dbReference>
<comment type="caution">
    <text evidence="6">The sequence shown here is derived from an EMBL/GenBank/DDBJ whole genome shotgun (WGS) entry which is preliminary data.</text>
</comment>
<dbReference type="Gene3D" id="1.20.1420.20">
    <property type="entry name" value="M75 peptidase, HXXE motif"/>
    <property type="match status" value="1"/>
</dbReference>
<dbReference type="InterPro" id="IPR018976">
    <property type="entry name" value="Imelysin-like"/>
</dbReference>
<feature type="signal peptide" evidence="4">
    <location>
        <begin position="1"/>
        <end position="24"/>
    </location>
</feature>
<keyword evidence="7" id="KW-1185">Reference proteome</keyword>
<evidence type="ECO:0000259" key="5">
    <source>
        <dbReference type="Pfam" id="PF09375"/>
    </source>
</evidence>
<accession>A0A366FET4</accession>
<evidence type="ECO:0000256" key="1">
    <source>
        <dbReference type="ARBA" id="ARBA00004196"/>
    </source>
</evidence>
<evidence type="ECO:0000256" key="2">
    <source>
        <dbReference type="ARBA" id="ARBA00005989"/>
    </source>
</evidence>
<dbReference type="Pfam" id="PF09375">
    <property type="entry name" value="Peptidase_M75"/>
    <property type="match status" value="1"/>
</dbReference>
<proteinExistence type="inferred from homology"/>
<reference evidence="6 7" key="1">
    <citation type="submission" date="2018-06" db="EMBL/GenBank/DDBJ databases">
        <title>Genomic Encyclopedia of Type Strains, Phase IV (KMG-IV): sequencing the most valuable type-strain genomes for metagenomic binning, comparative biology and taxonomic classification.</title>
        <authorList>
            <person name="Goeker M."/>
        </authorList>
    </citation>
    <scope>NUCLEOTIDE SEQUENCE [LARGE SCALE GENOMIC DNA]</scope>
    <source>
        <strain evidence="6 7">DSM 24875</strain>
    </source>
</reference>
<comment type="similarity">
    <text evidence="2">Belongs to the EfeM/EfeO family.</text>
</comment>